<feature type="compositionally biased region" description="Basic and acidic residues" evidence="3">
    <location>
        <begin position="177"/>
        <end position="187"/>
    </location>
</feature>
<dbReference type="AlphaFoldDB" id="A0A1H2LHC7"/>
<dbReference type="SUPFAM" id="SSF55729">
    <property type="entry name" value="Acyl-CoA N-acyltransferases (Nat)"/>
    <property type="match status" value="1"/>
</dbReference>
<evidence type="ECO:0000256" key="2">
    <source>
        <dbReference type="ARBA" id="ARBA00023315"/>
    </source>
</evidence>
<feature type="region of interest" description="Disordered" evidence="3">
    <location>
        <begin position="177"/>
        <end position="202"/>
    </location>
</feature>
<dbReference type="PANTHER" id="PTHR43420:SF44">
    <property type="entry name" value="ACETYLTRANSFERASE YPEA"/>
    <property type="match status" value="1"/>
</dbReference>
<evidence type="ECO:0000256" key="1">
    <source>
        <dbReference type="ARBA" id="ARBA00022679"/>
    </source>
</evidence>
<dbReference type="CDD" id="cd04301">
    <property type="entry name" value="NAT_SF"/>
    <property type="match status" value="1"/>
</dbReference>
<dbReference type="InterPro" id="IPR000182">
    <property type="entry name" value="GNAT_dom"/>
</dbReference>
<evidence type="ECO:0000256" key="3">
    <source>
        <dbReference type="SAM" id="MobiDB-lite"/>
    </source>
</evidence>
<sequence length="202" mass="21947">MSAEGAAAGLEPSVASLQLSLLPARRDDLPAILRLEEEGFAPDERWSERSWAGELLGQGRTVLLARGAQPAGVVALSTVGELADLHRVVVAPTHRRQGVGLRLVRAGLLAVRHAGARAVMLEVEWTNEAATALYARLGFEQLHVRRDYYGPGRHALIMKLYDLETWPGRFAEAVRDTETDLAAERTGFEPSAEPAPEPEEAP</sequence>
<keyword evidence="1 5" id="KW-0808">Transferase</keyword>
<dbReference type="InterPro" id="IPR016181">
    <property type="entry name" value="Acyl_CoA_acyltransferase"/>
</dbReference>
<name>A0A1H2LHC7_9ACTN</name>
<dbReference type="EMBL" id="LT629799">
    <property type="protein sequence ID" value="SDU80430.1"/>
    <property type="molecule type" value="Genomic_DNA"/>
</dbReference>
<proteinExistence type="predicted"/>
<dbReference type="RefSeq" id="WP_091072396.1">
    <property type="nucleotide sequence ID" value="NZ_LT629799.1"/>
</dbReference>
<accession>A0A1H2LHC7</accession>
<dbReference type="GO" id="GO:0016747">
    <property type="term" value="F:acyltransferase activity, transferring groups other than amino-acyl groups"/>
    <property type="evidence" value="ECO:0007669"/>
    <property type="project" value="InterPro"/>
</dbReference>
<dbReference type="OrthoDB" id="529907at2"/>
<dbReference type="Gene3D" id="3.40.630.30">
    <property type="match status" value="1"/>
</dbReference>
<organism evidence="5 6">
    <name type="scientific">Microlunatus sagamiharensis</name>
    <dbReference type="NCBI Taxonomy" id="546874"/>
    <lineage>
        <taxon>Bacteria</taxon>
        <taxon>Bacillati</taxon>
        <taxon>Actinomycetota</taxon>
        <taxon>Actinomycetes</taxon>
        <taxon>Propionibacteriales</taxon>
        <taxon>Propionibacteriaceae</taxon>
        <taxon>Microlunatus</taxon>
    </lineage>
</organism>
<dbReference type="Pfam" id="PF00583">
    <property type="entry name" value="Acetyltransf_1"/>
    <property type="match status" value="1"/>
</dbReference>
<dbReference type="PROSITE" id="PS51186">
    <property type="entry name" value="GNAT"/>
    <property type="match status" value="1"/>
</dbReference>
<keyword evidence="2" id="KW-0012">Acyltransferase</keyword>
<evidence type="ECO:0000313" key="5">
    <source>
        <dbReference type="EMBL" id="SDU80430.1"/>
    </source>
</evidence>
<gene>
    <name evidence="5" type="ORF">SAMN04488544_0183</name>
</gene>
<dbReference type="Proteomes" id="UP000198825">
    <property type="component" value="Chromosome I"/>
</dbReference>
<feature type="domain" description="N-acetyltransferase" evidence="4">
    <location>
        <begin position="19"/>
        <end position="163"/>
    </location>
</feature>
<protein>
    <submittedName>
        <fullName evidence="5">Ribosomal-protein-alanine N-acetyltransferase</fullName>
    </submittedName>
</protein>
<dbReference type="InterPro" id="IPR050680">
    <property type="entry name" value="YpeA/RimI_acetyltransf"/>
</dbReference>
<dbReference type="PANTHER" id="PTHR43420">
    <property type="entry name" value="ACETYLTRANSFERASE"/>
    <property type="match status" value="1"/>
</dbReference>
<evidence type="ECO:0000313" key="6">
    <source>
        <dbReference type="Proteomes" id="UP000198825"/>
    </source>
</evidence>
<evidence type="ECO:0000259" key="4">
    <source>
        <dbReference type="PROSITE" id="PS51186"/>
    </source>
</evidence>
<keyword evidence="6" id="KW-1185">Reference proteome</keyword>
<dbReference type="STRING" id="546874.SAMN04488544_0183"/>
<reference evidence="6" key="1">
    <citation type="submission" date="2016-10" db="EMBL/GenBank/DDBJ databases">
        <authorList>
            <person name="Varghese N."/>
            <person name="Submissions S."/>
        </authorList>
    </citation>
    <scope>NUCLEOTIDE SEQUENCE [LARGE SCALE GENOMIC DNA]</scope>
    <source>
        <strain evidence="6">DSM 21743</strain>
    </source>
</reference>